<evidence type="ECO:0008006" key="4">
    <source>
        <dbReference type="Google" id="ProtNLM"/>
    </source>
</evidence>
<dbReference type="AlphaFoldDB" id="A0A3P1WV94"/>
<reference evidence="2 3" key="1">
    <citation type="submission" date="2018-11" db="EMBL/GenBank/DDBJ databases">
        <title>Genomes From Bacteria Associated with the Canine Oral Cavity: a Test Case for Automated Genome-Based Taxonomic Assignment.</title>
        <authorList>
            <person name="Coil D.A."/>
            <person name="Jospin G."/>
            <person name="Darling A.E."/>
            <person name="Wallis C."/>
            <person name="Davis I.J."/>
            <person name="Harris S."/>
            <person name="Eisen J.A."/>
            <person name="Holcombe L.J."/>
            <person name="O'Flynn C."/>
        </authorList>
    </citation>
    <scope>NUCLEOTIDE SEQUENCE [LARGE SCALE GENOMIC DNA]</scope>
    <source>
        <strain evidence="2 3">OH2822_COT-296</strain>
    </source>
</reference>
<name>A0A3P1WV94_9ACTN</name>
<dbReference type="Proteomes" id="UP000280935">
    <property type="component" value="Unassembled WGS sequence"/>
</dbReference>
<evidence type="ECO:0000313" key="2">
    <source>
        <dbReference type="EMBL" id="RRD48283.1"/>
    </source>
</evidence>
<gene>
    <name evidence="2" type="ORF">EII35_13635</name>
</gene>
<protein>
    <recommendedName>
        <fullName evidence="4">Lipoprotein</fullName>
    </recommendedName>
</protein>
<evidence type="ECO:0000256" key="1">
    <source>
        <dbReference type="SAM" id="MobiDB-lite"/>
    </source>
</evidence>
<dbReference type="RefSeq" id="WP_125229015.1">
    <property type="nucleotide sequence ID" value="NZ_RQYT01000046.1"/>
</dbReference>
<dbReference type="EMBL" id="RQYT01000046">
    <property type="protein sequence ID" value="RRD48283.1"/>
    <property type="molecule type" value="Genomic_DNA"/>
</dbReference>
<sequence>MYRRHFLSLTGLAVVSATGCTSGLRSPVDAPTPEGHPTAFADSPAWPEGRATVEITAVRDRYLTAMAPVPDADGTFTEGWTAVVVNVTGPTTWALLLEDDGTWTTKQVALRGQGPQVNHEDKALTSIVRGPAVLDDTHAYLVVGLFPLEPGQFTGRPESVYGHKYCPAMLFKIRLSDGSLVASTTVSDALKVERLRHATMSLSTDGGSLLLAAAPGRDDDPAAGGWVGLRLSTADLSVEFDARALYVRTQLTSVSAVGEGLAVTSASHLGKELVLLADGRRFQVAQREPTVLGGWVHLTMPEHLWGAAHVAFHVDSGKRVTMQDPTVQLPELPTISSPYPAIVHLSSGTPFRVWVPGAPEPLHDANRSPGKPSPEGAAVCEDILYTWAESTLTLWRLGSHDPLSTQRITPGRLSPGVGVVTPWGLATPTQFFRATEWSRG</sequence>
<dbReference type="OrthoDB" id="3730812at2"/>
<evidence type="ECO:0000313" key="3">
    <source>
        <dbReference type="Proteomes" id="UP000280935"/>
    </source>
</evidence>
<comment type="caution">
    <text evidence="2">The sequence shown here is derived from an EMBL/GenBank/DDBJ whole genome shotgun (WGS) entry which is preliminary data.</text>
</comment>
<accession>A0A3P1WV94</accession>
<feature type="region of interest" description="Disordered" evidence="1">
    <location>
        <begin position="23"/>
        <end position="42"/>
    </location>
</feature>
<dbReference type="PROSITE" id="PS51257">
    <property type="entry name" value="PROKAR_LIPOPROTEIN"/>
    <property type="match status" value="1"/>
</dbReference>
<proteinExistence type="predicted"/>
<organism evidence="2 3">
    <name type="scientific">Arachnia propionica</name>
    <dbReference type="NCBI Taxonomy" id="1750"/>
    <lineage>
        <taxon>Bacteria</taxon>
        <taxon>Bacillati</taxon>
        <taxon>Actinomycetota</taxon>
        <taxon>Actinomycetes</taxon>
        <taxon>Propionibacteriales</taxon>
        <taxon>Propionibacteriaceae</taxon>
        <taxon>Arachnia</taxon>
    </lineage>
</organism>